<dbReference type="PANTHER" id="PTHR42881:SF2">
    <property type="entry name" value="PROLYL ENDOPEPTIDASE"/>
    <property type="match status" value="1"/>
</dbReference>
<evidence type="ECO:0000256" key="1">
    <source>
        <dbReference type="ARBA" id="ARBA00001070"/>
    </source>
</evidence>
<feature type="chain" id="PRO_5039954486" description="prolyl oligopeptidase" evidence="7">
    <location>
        <begin position="19"/>
        <end position="711"/>
    </location>
</feature>
<name>A0A9J7BQ08_9BACT</name>
<evidence type="ECO:0000256" key="4">
    <source>
        <dbReference type="ARBA" id="ARBA00022670"/>
    </source>
</evidence>
<dbReference type="PROSITE" id="PS00708">
    <property type="entry name" value="PRO_ENDOPEP_SER"/>
    <property type="match status" value="1"/>
</dbReference>
<dbReference type="SUPFAM" id="SSF53474">
    <property type="entry name" value="alpha/beta-Hydrolases"/>
    <property type="match status" value="1"/>
</dbReference>
<dbReference type="InterPro" id="IPR023302">
    <property type="entry name" value="Pept_S9A_N"/>
</dbReference>
<dbReference type="GO" id="GO:0004252">
    <property type="term" value="F:serine-type endopeptidase activity"/>
    <property type="evidence" value="ECO:0007669"/>
    <property type="project" value="UniProtKB-EC"/>
</dbReference>
<dbReference type="Pfam" id="PF00326">
    <property type="entry name" value="Peptidase_S9"/>
    <property type="match status" value="1"/>
</dbReference>
<feature type="domain" description="Peptidase S9 prolyl oligopeptidase catalytic" evidence="8">
    <location>
        <begin position="496"/>
        <end position="699"/>
    </location>
</feature>
<dbReference type="InterPro" id="IPR051167">
    <property type="entry name" value="Prolyl_oligopep/macrocyclase"/>
</dbReference>
<dbReference type="RefSeq" id="WP_260794185.1">
    <property type="nucleotide sequence ID" value="NZ_CP093313.1"/>
</dbReference>
<dbReference type="EC" id="3.4.21.26" evidence="3"/>
<evidence type="ECO:0000256" key="6">
    <source>
        <dbReference type="ARBA" id="ARBA00022825"/>
    </source>
</evidence>
<reference evidence="10" key="1">
    <citation type="submission" date="2021-04" db="EMBL/GenBank/DDBJ databases">
        <title>Phylogenetic analysis of Acidobacteriaceae.</title>
        <authorList>
            <person name="Qiu L."/>
            <person name="Zhang Q."/>
        </authorList>
    </citation>
    <scope>NUCLEOTIDE SEQUENCE</scope>
    <source>
        <strain evidence="10">DSM 25168</strain>
    </source>
</reference>
<dbReference type="PRINTS" id="PR00862">
    <property type="entry name" value="PROLIGOPTASE"/>
</dbReference>
<dbReference type="InterPro" id="IPR002471">
    <property type="entry name" value="Pept_S9_AS"/>
</dbReference>
<dbReference type="SUPFAM" id="SSF50993">
    <property type="entry name" value="Peptidase/esterase 'gauge' domain"/>
    <property type="match status" value="1"/>
</dbReference>
<comment type="similarity">
    <text evidence="2">Belongs to the peptidase S9A family.</text>
</comment>
<dbReference type="KEGG" id="orp:MOP44_01790"/>
<evidence type="ECO:0000256" key="2">
    <source>
        <dbReference type="ARBA" id="ARBA00005228"/>
    </source>
</evidence>
<sequence>MRRLLVLSLVLCATLTHAQAIHGRDGITLPPPPEVEKQPVIDNYFGTKITDDYRWLEDAKSAETRKFIDEQNVYTQRYLKQAKIRTQLLDDLDGLEHVSRWSLPIERNGNYFFLKRIAGEDQASIYVRRSWTAKDERLVDPAQLSRDPNTSLTLSAVSRDASMIVYGERAGGADETVLHILDVKTKKTLEDELPSALYRSVSFTPDGKAIFYCKQTRKGTLMYEHFIGTRNSKDALIFGNEFRGEQLGPIDLFTASVTEDWRYLVITINRGVPAKRVDIVYRDLTKADSPFDLIVWGIDSRFSAIHAGNGWYVKTDYHAPNGCILKADLGGIMPDVWAKVVPEGADVIDDFSIVGSRIYVKRLKDVKTEISAYTLAGKPAGTVDFDGMGSASAIQGHAGERYGFFSFESFIQPPTLYRLDTATGKREVFAQPKVPFDTAQFDLKQVFYQSKDGTRIPMFIAGKKGLKQDGSERLLMTGYGGFNLSMAPRWNPAWAWWMLQGGWFAQPNMRGGGEYGEKWHEQAMFEKKQNVFDDWFAAATYLIDKKYTSADHFAITGRSNGGLLMGASMTQHPELFAAIWCGYPLLDMLRYQKFEQGPQWTTEYGSADDEQQFPYLLKYSPYQNVKQGTPYPAIMFFTGDNDTRVDPLHARKMTPLMQAASTSGRPILLHYSVKGGHSDGVSVEQQIEDDADQLAFLWTESGLVKASAHAK</sequence>
<dbReference type="FunFam" id="3.40.50.1820:FF:000005">
    <property type="entry name" value="Prolyl endopeptidase"/>
    <property type="match status" value="1"/>
</dbReference>
<evidence type="ECO:0000256" key="5">
    <source>
        <dbReference type="ARBA" id="ARBA00022801"/>
    </source>
</evidence>
<dbReference type="GO" id="GO:0006508">
    <property type="term" value="P:proteolysis"/>
    <property type="evidence" value="ECO:0007669"/>
    <property type="project" value="UniProtKB-KW"/>
</dbReference>
<dbReference type="Proteomes" id="UP001059380">
    <property type="component" value="Chromosome"/>
</dbReference>
<dbReference type="AlphaFoldDB" id="A0A9J7BQ08"/>
<keyword evidence="6" id="KW-0720">Serine protease</keyword>
<evidence type="ECO:0000313" key="10">
    <source>
        <dbReference type="EMBL" id="UWZ84679.1"/>
    </source>
</evidence>
<evidence type="ECO:0000256" key="7">
    <source>
        <dbReference type="SAM" id="SignalP"/>
    </source>
</evidence>
<dbReference type="GO" id="GO:0005829">
    <property type="term" value="C:cytosol"/>
    <property type="evidence" value="ECO:0007669"/>
    <property type="project" value="TreeGrafter"/>
</dbReference>
<dbReference type="Pfam" id="PF02897">
    <property type="entry name" value="Peptidase_S9_N"/>
    <property type="match status" value="1"/>
</dbReference>
<dbReference type="Gene3D" id="3.40.50.1820">
    <property type="entry name" value="alpha/beta hydrolase"/>
    <property type="match status" value="1"/>
</dbReference>
<keyword evidence="4" id="KW-0645">Protease</keyword>
<feature type="domain" description="Peptidase S9A N-terminal" evidence="9">
    <location>
        <begin position="32"/>
        <end position="431"/>
    </location>
</feature>
<gene>
    <name evidence="10" type="ORF">MOP44_01790</name>
</gene>
<dbReference type="EMBL" id="CP093313">
    <property type="protein sequence ID" value="UWZ84679.1"/>
    <property type="molecule type" value="Genomic_DNA"/>
</dbReference>
<evidence type="ECO:0000259" key="8">
    <source>
        <dbReference type="Pfam" id="PF00326"/>
    </source>
</evidence>
<keyword evidence="7" id="KW-0732">Signal</keyword>
<evidence type="ECO:0000256" key="3">
    <source>
        <dbReference type="ARBA" id="ARBA00011897"/>
    </source>
</evidence>
<dbReference type="Gene3D" id="2.130.10.120">
    <property type="entry name" value="Prolyl oligopeptidase, N-terminal domain"/>
    <property type="match status" value="1"/>
</dbReference>
<dbReference type="GO" id="GO:0070012">
    <property type="term" value="F:oligopeptidase activity"/>
    <property type="evidence" value="ECO:0007669"/>
    <property type="project" value="TreeGrafter"/>
</dbReference>
<proteinExistence type="inferred from homology"/>
<feature type="signal peptide" evidence="7">
    <location>
        <begin position="1"/>
        <end position="18"/>
    </location>
</feature>
<comment type="catalytic activity">
    <reaction evidence="1">
        <text>Hydrolysis of Pro-|-Xaa &gt;&gt; Ala-|-Xaa in oligopeptides.</text>
        <dbReference type="EC" id="3.4.21.26"/>
    </reaction>
</comment>
<keyword evidence="5" id="KW-0378">Hydrolase</keyword>
<evidence type="ECO:0000259" key="9">
    <source>
        <dbReference type="Pfam" id="PF02897"/>
    </source>
</evidence>
<organism evidence="10 11">
    <name type="scientific">Occallatibacter riparius</name>
    <dbReference type="NCBI Taxonomy" id="1002689"/>
    <lineage>
        <taxon>Bacteria</taxon>
        <taxon>Pseudomonadati</taxon>
        <taxon>Acidobacteriota</taxon>
        <taxon>Terriglobia</taxon>
        <taxon>Terriglobales</taxon>
        <taxon>Acidobacteriaceae</taxon>
        <taxon>Occallatibacter</taxon>
    </lineage>
</organism>
<protein>
    <recommendedName>
        <fullName evidence="3">prolyl oligopeptidase</fullName>
        <ecNumber evidence="3">3.4.21.26</ecNumber>
    </recommendedName>
</protein>
<accession>A0A9J7BQ08</accession>
<dbReference type="InterPro" id="IPR002470">
    <property type="entry name" value="Peptidase_S9A"/>
</dbReference>
<dbReference type="InterPro" id="IPR001375">
    <property type="entry name" value="Peptidase_S9_cat"/>
</dbReference>
<dbReference type="InterPro" id="IPR029058">
    <property type="entry name" value="AB_hydrolase_fold"/>
</dbReference>
<keyword evidence="11" id="KW-1185">Reference proteome</keyword>
<evidence type="ECO:0000313" key="11">
    <source>
        <dbReference type="Proteomes" id="UP001059380"/>
    </source>
</evidence>
<dbReference type="PANTHER" id="PTHR42881">
    <property type="entry name" value="PROLYL ENDOPEPTIDASE"/>
    <property type="match status" value="1"/>
</dbReference>